<evidence type="ECO:0008006" key="3">
    <source>
        <dbReference type="Google" id="ProtNLM"/>
    </source>
</evidence>
<dbReference type="AlphaFoldDB" id="A0A9W8YCH9"/>
<reference evidence="1" key="1">
    <citation type="submission" date="2022-10" db="EMBL/GenBank/DDBJ databases">
        <title>Tapping the CABI collections for fungal endophytes: first genome assemblies for Collariella, Neodidymelliopsis, Ascochyta clinopodiicola, Didymella pomorum, Didymosphaeria variabile, Neocosmospora piperis and Neocucurbitaria cava.</title>
        <authorList>
            <person name="Hill R."/>
        </authorList>
    </citation>
    <scope>NUCLEOTIDE SEQUENCE</scope>
    <source>
        <strain evidence="1">IMI 356814</strain>
    </source>
</reference>
<name>A0A9W8YCH9_9PLEO</name>
<evidence type="ECO:0000313" key="1">
    <source>
        <dbReference type="EMBL" id="KAJ4372031.1"/>
    </source>
</evidence>
<keyword evidence="2" id="KW-1185">Reference proteome</keyword>
<gene>
    <name evidence="1" type="ORF">N0V83_003804</name>
</gene>
<proteinExistence type="predicted"/>
<comment type="caution">
    <text evidence="1">The sequence shown here is derived from an EMBL/GenBank/DDBJ whole genome shotgun (WGS) entry which is preliminary data.</text>
</comment>
<organism evidence="1 2">
    <name type="scientific">Neocucurbitaria cava</name>
    <dbReference type="NCBI Taxonomy" id="798079"/>
    <lineage>
        <taxon>Eukaryota</taxon>
        <taxon>Fungi</taxon>
        <taxon>Dikarya</taxon>
        <taxon>Ascomycota</taxon>
        <taxon>Pezizomycotina</taxon>
        <taxon>Dothideomycetes</taxon>
        <taxon>Pleosporomycetidae</taxon>
        <taxon>Pleosporales</taxon>
        <taxon>Pleosporineae</taxon>
        <taxon>Cucurbitariaceae</taxon>
        <taxon>Neocucurbitaria</taxon>
    </lineage>
</organism>
<dbReference type="OrthoDB" id="6365676at2759"/>
<evidence type="ECO:0000313" key="2">
    <source>
        <dbReference type="Proteomes" id="UP001140560"/>
    </source>
</evidence>
<accession>A0A9W8YCH9</accession>
<protein>
    <recommendedName>
        <fullName evidence="3">F-box domain-containing protein</fullName>
    </recommendedName>
</protein>
<dbReference type="EMBL" id="JAPEUY010000006">
    <property type="protein sequence ID" value="KAJ4372031.1"/>
    <property type="molecule type" value="Genomic_DNA"/>
</dbReference>
<sequence length="349" mass="39376">MAQLQGAFSTLPPELFLNVLDQLVGTRDGQQPVAYGPSNTITKALRALTLVSRNIYTIATRYLYTHCLYVDNCTNYARLRRTLSLSLGYHPQALKYGQAGRNEKLFAKADALRYTASAFISPTKTNKDDSGTTMVRLPQIIDLCSVIGPTLKRLILDLQPVYTPASEVERVKPYTSENNIFLNMPNLEELVVSFDVVEYFPFPPFGLKRLAITVQEMQGSQLDFCFSTSSLQILVFLRPPELASTDIDRMFAAYKGASLDVILVDVNSNHRTPRGTRSWTDNDKVRIWEADVATSFYGDDNNLILCDNWIWTHAVDGTLWTQSKRRMASWVEVQRRLAGPVHQIISVSH</sequence>
<dbReference type="Proteomes" id="UP001140560">
    <property type="component" value="Unassembled WGS sequence"/>
</dbReference>